<organism evidence="1 2">
    <name type="scientific">Vararia minispora EC-137</name>
    <dbReference type="NCBI Taxonomy" id="1314806"/>
    <lineage>
        <taxon>Eukaryota</taxon>
        <taxon>Fungi</taxon>
        <taxon>Dikarya</taxon>
        <taxon>Basidiomycota</taxon>
        <taxon>Agaricomycotina</taxon>
        <taxon>Agaricomycetes</taxon>
        <taxon>Russulales</taxon>
        <taxon>Lachnocladiaceae</taxon>
        <taxon>Vararia</taxon>
    </lineage>
</organism>
<dbReference type="Proteomes" id="UP000814128">
    <property type="component" value="Unassembled WGS sequence"/>
</dbReference>
<evidence type="ECO:0000313" key="1">
    <source>
        <dbReference type="EMBL" id="KAI0030499.1"/>
    </source>
</evidence>
<gene>
    <name evidence="1" type="ORF">K488DRAFT_25043</name>
</gene>
<feature type="non-terminal residue" evidence="1">
    <location>
        <position position="78"/>
    </location>
</feature>
<dbReference type="EMBL" id="MU273618">
    <property type="protein sequence ID" value="KAI0030499.1"/>
    <property type="molecule type" value="Genomic_DNA"/>
</dbReference>
<protein>
    <submittedName>
        <fullName evidence="1">Uncharacterized protein</fullName>
    </submittedName>
</protein>
<reference evidence="1" key="1">
    <citation type="submission" date="2021-02" db="EMBL/GenBank/DDBJ databases">
        <authorList>
            <consortium name="DOE Joint Genome Institute"/>
            <person name="Ahrendt S."/>
            <person name="Looney B.P."/>
            <person name="Miyauchi S."/>
            <person name="Morin E."/>
            <person name="Drula E."/>
            <person name="Courty P.E."/>
            <person name="Chicoki N."/>
            <person name="Fauchery L."/>
            <person name="Kohler A."/>
            <person name="Kuo A."/>
            <person name="Labutti K."/>
            <person name="Pangilinan J."/>
            <person name="Lipzen A."/>
            <person name="Riley R."/>
            <person name="Andreopoulos W."/>
            <person name="He G."/>
            <person name="Johnson J."/>
            <person name="Barry K.W."/>
            <person name="Grigoriev I.V."/>
            <person name="Nagy L."/>
            <person name="Hibbett D."/>
            <person name="Henrissat B."/>
            <person name="Matheny P.B."/>
            <person name="Labbe J."/>
            <person name="Martin F."/>
        </authorList>
    </citation>
    <scope>NUCLEOTIDE SEQUENCE</scope>
    <source>
        <strain evidence="1">EC-137</strain>
    </source>
</reference>
<name>A0ACB8QFA4_9AGAM</name>
<evidence type="ECO:0000313" key="2">
    <source>
        <dbReference type="Proteomes" id="UP000814128"/>
    </source>
</evidence>
<feature type="non-terminal residue" evidence="1">
    <location>
        <position position="1"/>
    </location>
</feature>
<proteinExistence type="predicted"/>
<reference evidence="1" key="2">
    <citation type="journal article" date="2022" name="New Phytol.">
        <title>Evolutionary transition to the ectomycorrhizal habit in the genomes of a hyperdiverse lineage of mushroom-forming fungi.</title>
        <authorList>
            <person name="Looney B."/>
            <person name="Miyauchi S."/>
            <person name="Morin E."/>
            <person name="Drula E."/>
            <person name="Courty P.E."/>
            <person name="Kohler A."/>
            <person name="Kuo A."/>
            <person name="LaButti K."/>
            <person name="Pangilinan J."/>
            <person name="Lipzen A."/>
            <person name="Riley R."/>
            <person name="Andreopoulos W."/>
            <person name="He G."/>
            <person name="Johnson J."/>
            <person name="Nolan M."/>
            <person name="Tritt A."/>
            <person name="Barry K.W."/>
            <person name="Grigoriev I.V."/>
            <person name="Nagy L.G."/>
            <person name="Hibbett D."/>
            <person name="Henrissat B."/>
            <person name="Matheny P.B."/>
            <person name="Labbe J."/>
            <person name="Martin F.M."/>
        </authorList>
    </citation>
    <scope>NUCLEOTIDE SEQUENCE</scope>
    <source>
        <strain evidence="1">EC-137</strain>
    </source>
</reference>
<accession>A0ACB8QFA4</accession>
<sequence length="78" mass="8901">GQVKEERRRVLRDGRTKVKLVLLDARVDRCGVCLSQFRDGENGAVGASCRHAFHEVCVERWMRRAETCPVCRDTLGKD</sequence>
<keyword evidence="2" id="KW-1185">Reference proteome</keyword>
<comment type="caution">
    <text evidence="1">The sequence shown here is derived from an EMBL/GenBank/DDBJ whole genome shotgun (WGS) entry which is preliminary data.</text>
</comment>